<feature type="transmembrane region" description="Helical" evidence="12">
    <location>
        <begin position="73"/>
        <end position="93"/>
    </location>
</feature>
<keyword evidence="2" id="KW-1003">Cell membrane</keyword>
<accession>A0A1K2HFU1</accession>
<dbReference type="Pfam" id="PF02628">
    <property type="entry name" value="COX15-CtaA"/>
    <property type="match status" value="1"/>
</dbReference>
<evidence type="ECO:0000256" key="9">
    <source>
        <dbReference type="ARBA" id="ARBA00023136"/>
    </source>
</evidence>
<dbReference type="RefSeq" id="WP_072428184.1">
    <property type="nucleotide sequence ID" value="NZ_FPKR01000006.1"/>
</dbReference>
<protein>
    <submittedName>
        <fullName evidence="13">Cytochrome c oxidase assembly protein subunit 15</fullName>
    </submittedName>
</protein>
<dbReference type="OrthoDB" id="1447144at2"/>
<name>A0A1K2HFU1_9NEIS</name>
<evidence type="ECO:0000256" key="12">
    <source>
        <dbReference type="SAM" id="Phobius"/>
    </source>
</evidence>
<dbReference type="AlphaFoldDB" id="A0A1K2HFU1"/>
<evidence type="ECO:0000256" key="6">
    <source>
        <dbReference type="ARBA" id="ARBA00023002"/>
    </source>
</evidence>
<organism evidence="13 14">
    <name type="scientific">Chitinimonas taiwanensis DSM 18899</name>
    <dbReference type="NCBI Taxonomy" id="1121279"/>
    <lineage>
        <taxon>Bacteria</taxon>
        <taxon>Pseudomonadati</taxon>
        <taxon>Pseudomonadota</taxon>
        <taxon>Betaproteobacteria</taxon>
        <taxon>Neisseriales</taxon>
        <taxon>Chitinibacteraceae</taxon>
        <taxon>Chitinimonas</taxon>
    </lineage>
</organism>
<gene>
    <name evidence="13" type="ORF">SAMN02745887_01655</name>
</gene>
<dbReference type="PANTHER" id="PTHR35457">
    <property type="entry name" value="HEME A SYNTHASE"/>
    <property type="match status" value="1"/>
</dbReference>
<keyword evidence="6" id="KW-0560">Oxidoreductase</keyword>
<comment type="subcellular location">
    <subcellularLocation>
        <location evidence="1">Membrane</location>
        <topology evidence="1">Multi-pass membrane protein</topology>
    </subcellularLocation>
</comment>
<dbReference type="PANTHER" id="PTHR35457:SF1">
    <property type="entry name" value="HEME A SYNTHASE"/>
    <property type="match status" value="1"/>
</dbReference>
<dbReference type="GO" id="GO:0046872">
    <property type="term" value="F:metal ion binding"/>
    <property type="evidence" value="ECO:0007669"/>
    <property type="project" value="UniProtKB-KW"/>
</dbReference>
<keyword evidence="4" id="KW-0479">Metal-binding</keyword>
<comment type="pathway">
    <text evidence="11">Porphyrin-containing compound metabolism.</text>
</comment>
<evidence type="ECO:0000256" key="8">
    <source>
        <dbReference type="ARBA" id="ARBA00023133"/>
    </source>
</evidence>
<dbReference type="GO" id="GO:0016020">
    <property type="term" value="C:membrane"/>
    <property type="evidence" value="ECO:0007669"/>
    <property type="project" value="UniProtKB-SubCell"/>
</dbReference>
<dbReference type="STRING" id="1121279.SAMN02745887_01655"/>
<evidence type="ECO:0000256" key="7">
    <source>
        <dbReference type="ARBA" id="ARBA00023004"/>
    </source>
</evidence>
<dbReference type="Proteomes" id="UP000186513">
    <property type="component" value="Unassembled WGS sequence"/>
</dbReference>
<evidence type="ECO:0000256" key="3">
    <source>
        <dbReference type="ARBA" id="ARBA00022692"/>
    </source>
</evidence>
<feature type="transmembrane region" description="Helical" evidence="12">
    <location>
        <begin position="272"/>
        <end position="292"/>
    </location>
</feature>
<keyword evidence="5 12" id="KW-1133">Transmembrane helix</keyword>
<evidence type="ECO:0000256" key="10">
    <source>
        <dbReference type="ARBA" id="ARBA00023157"/>
    </source>
</evidence>
<keyword evidence="8" id="KW-0350">Heme biosynthesis</keyword>
<feature type="transmembrane region" description="Helical" evidence="12">
    <location>
        <begin position="242"/>
        <end position="260"/>
    </location>
</feature>
<dbReference type="GO" id="GO:0016491">
    <property type="term" value="F:oxidoreductase activity"/>
    <property type="evidence" value="ECO:0007669"/>
    <property type="project" value="UniProtKB-KW"/>
</dbReference>
<sequence length="324" mass="35407">MYKKLVLLALLWTFCLIVLGAYVRLSDAGLGCPDWPGCYGQLSPHHAAEEISAAHAEQPHGPVSLAKAWKEMVHRYFASALGLLILAIAVLAVRDRARLRQSPLLPILTFLVVCFQGALGAWTVTMLLKPAIVTSHLIGGMTLLAMLVWLHLRQRDWPRAERGAPQFRGLALLGLVIVAAQIILGGWVSTNYAALACTDFPTCQGSLLPQMDFRDAFHVLRELGQTPDGEMLSMANLTAIHWLHRLGALLTFAYLAWLSWRLYAQGVLRSLALAIGLALLLQVSLGIANVLAHLPLTVAVLHNAGAALLLVLLVTLNFRLAHRR</sequence>
<dbReference type="InterPro" id="IPR050450">
    <property type="entry name" value="COX15/CtaA_HemeA_synthase"/>
</dbReference>
<evidence type="ECO:0000256" key="1">
    <source>
        <dbReference type="ARBA" id="ARBA00004141"/>
    </source>
</evidence>
<dbReference type="InterPro" id="IPR003780">
    <property type="entry name" value="COX15/CtaA_fam"/>
</dbReference>
<keyword evidence="3 12" id="KW-0812">Transmembrane</keyword>
<proteinExistence type="predicted"/>
<reference evidence="13 14" key="1">
    <citation type="submission" date="2016-11" db="EMBL/GenBank/DDBJ databases">
        <authorList>
            <person name="Jaros S."/>
            <person name="Januszkiewicz K."/>
            <person name="Wedrychowicz H."/>
        </authorList>
    </citation>
    <scope>NUCLEOTIDE SEQUENCE [LARGE SCALE GENOMIC DNA]</scope>
    <source>
        <strain evidence="13 14">DSM 18899</strain>
    </source>
</reference>
<feature type="transmembrane region" description="Helical" evidence="12">
    <location>
        <begin position="298"/>
        <end position="318"/>
    </location>
</feature>
<dbReference type="GO" id="GO:0006784">
    <property type="term" value="P:heme A biosynthetic process"/>
    <property type="evidence" value="ECO:0007669"/>
    <property type="project" value="InterPro"/>
</dbReference>
<feature type="transmembrane region" description="Helical" evidence="12">
    <location>
        <begin position="170"/>
        <end position="188"/>
    </location>
</feature>
<evidence type="ECO:0000256" key="11">
    <source>
        <dbReference type="ARBA" id="ARBA00023444"/>
    </source>
</evidence>
<evidence type="ECO:0000256" key="2">
    <source>
        <dbReference type="ARBA" id="ARBA00022475"/>
    </source>
</evidence>
<dbReference type="EMBL" id="FPKR01000006">
    <property type="protein sequence ID" value="SFZ75638.1"/>
    <property type="molecule type" value="Genomic_DNA"/>
</dbReference>
<keyword evidence="7" id="KW-0408">Iron</keyword>
<keyword evidence="9 12" id="KW-0472">Membrane</keyword>
<evidence type="ECO:0000256" key="5">
    <source>
        <dbReference type="ARBA" id="ARBA00022989"/>
    </source>
</evidence>
<feature type="transmembrane region" description="Helical" evidence="12">
    <location>
        <begin position="131"/>
        <end position="150"/>
    </location>
</feature>
<keyword evidence="14" id="KW-1185">Reference proteome</keyword>
<evidence type="ECO:0000313" key="13">
    <source>
        <dbReference type="EMBL" id="SFZ75638.1"/>
    </source>
</evidence>
<evidence type="ECO:0000313" key="14">
    <source>
        <dbReference type="Proteomes" id="UP000186513"/>
    </source>
</evidence>
<keyword evidence="10" id="KW-1015">Disulfide bond</keyword>
<feature type="transmembrane region" description="Helical" evidence="12">
    <location>
        <begin position="105"/>
        <end position="125"/>
    </location>
</feature>
<evidence type="ECO:0000256" key="4">
    <source>
        <dbReference type="ARBA" id="ARBA00022723"/>
    </source>
</evidence>